<name>A0A2A4AKQ7_9CORY</name>
<evidence type="ECO:0000313" key="3">
    <source>
        <dbReference type="Proteomes" id="UP000218690"/>
    </source>
</evidence>
<dbReference type="NCBIfam" id="NF045942">
    <property type="entry name" value="PolPhglucPhase"/>
    <property type="match status" value="1"/>
</dbReference>
<organism evidence="2 3">
    <name type="scientific">Corynebacterium accolens</name>
    <dbReference type="NCBI Taxonomy" id="38284"/>
    <lineage>
        <taxon>Bacteria</taxon>
        <taxon>Bacillati</taxon>
        <taxon>Actinomycetota</taxon>
        <taxon>Actinomycetes</taxon>
        <taxon>Mycobacteriales</taxon>
        <taxon>Corynebacteriaceae</taxon>
        <taxon>Corynebacterium</taxon>
    </lineage>
</organism>
<protein>
    <submittedName>
        <fullName evidence="2">Polyphosphate glucokinase</fullName>
    </submittedName>
</protein>
<keyword evidence="2" id="KW-0808">Transferase</keyword>
<dbReference type="SUPFAM" id="SSF53067">
    <property type="entry name" value="Actin-like ATPase domain"/>
    <property type="match status" value="1"/>
</dbReference>
<dbReference type="Pfam" id="PF00480">
    <property type="entry name" value="ROK"/>
    <property type="match status" value="1"/>
</dbReference>
<comment type="caution">
    <text evidence="2">The sequence shown here is derived from an EMBL/GenBank/DDBJ whole genome shotgun (WGS) entry which is preliminary data.</text>
</comment>
<comment type="similarity">
    <text evidence="1">Belongs to the ROK (NagC/XylR) family.</text>
</comment>
<dbReference type="EMBL" id="NWBP01000022">
    <property type="protein sequence ID" value="PCC82870.1"/>
    <property type="molecule type" value="Genomic_DNA"/>
</dbReference>
<proteinExistence type="inferred from homology"/>
<dbReference type="GO" id="GO:0016301">
    <property type="term" value="F:kinase activity"/>
    <property type="evidence" value="ECO:0007669"/>
    <property type="project" value="UniProtKB-KW"/>
</dbReference>
<keyword evidence="2" id="KW-0418">Kinase</keyword>
<dbReference type="CDD" id="cd24058">
    <property type="entry name" value="ASKHA_NBD_ROK_PPGK"/>
    <property type="match status" value="1"/>
</dbReference>
<gene>
    <name evidence="2" type="ORF">COM45_06840</name>
</gene>
<evidence type="ECO:0000313" key="2">
    <source>
        <dbReference type="EMBL" id="PCC82870.1"/>
    </source>
</evidence>
<dbReference type="Proteomes" id="UP000218690">
    <property type="component" value="Unassembled WGS sequence"/>
</dbReference>
<dbReference type="InterPro" id="IPR043129">
    <property type="entry name" value="ATPase_NBD"/>
</dbReference>
<evidence type="ECO:0000256" key="1">
    <source>
        <dbReference type="ARBA" id="ARBA00006479"/>
    </source>
</evidence>
<dbReference type="InterPro" id="IPR000600">
    <property type="entry name" value="ROK"/>
</dbReference>
<sequence>MTGTTAETSTANHAAPAQAEHSFGIDIGGSGIKGAEVDLANGEFVGERLKIATPEKSTPEAVAKIVAQIVAEKNWEGPVGITLPSVVKDQKVLSAANIDKSWIGVDAQELFAQYLDQTFVVLNDADAAGLAEVAYGDEVARTGSVIFLTLGTGIGSAFLLDGRLFPNTELGHMMVGDAEAEHQASSAVKEREDLKYKEWVKRLDRVLEEYEKLFNPHAFIIGGGISRKWEKWGDKLTTSTPVAPAQLRNRAGIVGAAMAAQQGLKP</sequence>
<reference evidence="2 3" key="1">
    <citation type="submission" date="2017-09" db="EMBL/GenBank/DDBJ databases">
        <title>Draft Genome Sequence of Corynebacterium accolens AH4003.</title>
        <authorList>
            <person name="Chen Y."/>
            <person name="Oosthuysen W.F."/>
            <person name="Kelley S."/>
            <person name="Horswill A."/>
        </authorList>
    </citation>
    <scope>NUCLEOTIDE SEQUENCE [LARGE SCALE GENOMIC DNA]</scope>
    <source>
        <strain evidence="2 3">AH4003</strain>
    </source>
</reference>
<dbReference type="Gene3D" id="3.30.420.40">
    <property type="match status" value="2"/>
</dbReference>
<dbReference type="AlphaFoldDB" id="A0A2A4AKQ7"/>
<dbReference type="PANTHER" id="PTHR18964:SF146">
    <property type="entry name" value="POLYPHOSPHATE GLUCOKINASE"/>
    <property type="match status" value="1"/>
</dbReference>
<dbReference type="PANTHER" id="PTHR18964">
    <property type="entry name" value="ROK (REPRESSOR, ORF, KINASE) FAMILY"/>
    <property type="match status" value="1"/>
</dbReference>
<accession>A0A2A4AKQ7</accession>